<dbReference type="OrthoDB" id="10022583at2759"/>
<organism evidence="2 3">
    <name type="scientific">Haemaphysalis longicornis</name>
    <name type="common">Bush tick</name>
    <dbReference type="NCBI Taxonomy" id="44386"/>
    <lineage>
        <taxon>Eukaryota</taxon>
        <taxon>Metazoa</taxon>
        <taxon>Ecdysozoa</taxon>
        <taxon>Arthropoda</taxon>
        <taxon>Chelicerata</taxon>
        <taxon>Arachnida</taxon>
        <taxon>Acari</taxon>
        <taxon>Parasitiformes</taxon>
        <taxon>Ixodida</taxon>
        <taxon>Ixodoidea</taxon>
        <taxon>Ixodidae</taxon>
        <taxon>Haemaphysalinae</taxon>
        <taxon>Haemaphysalis</taxon>
    </lineage>
</organism>
<evidence type="ECO:0000313" key="2">
    <source>
        <dbReference type="EMBL" id="KAH9374030.1"/>
    </source>
</evidence>
<keyword evidence="3" id="KW-1185">Reference proteome</keyword>
<dbReference type="AlphaFoldDB" id="A0A9J6G6J6"/>
<feature type="transmembrane region" description="Helical" evidence="1">
    <location>
        <begin position="390"/>
        <end position="412"/>
    </location>
</feature>
<feature type="transmembrane region" description="Helical" evidence="1">
    <location>
        <begin position="71"/>
        <end position="96"/>
    </location>
</feature>
<keyword evidence="1" id="KW-1133">Transmembrane helix</keyword>
<feature type="transmembrane region" description="Helical" evidence="1">
    <location>
        <begin position="361"/>
        <end position="378"/>
    </location>
</feature>
<evidence type="ECO:0000256" key="1">
    <source>
        <dbReference type="SAM" id="Phobius"/>
    </source>
</evidence>
<dbReference type="VEuPathDB" id="VectorBase:HLOH_054688"/>
<evidence type="ECO:0000313" key="3">
    <source>
        <dbReference type="Proteomes" id="UP000821853"/>
    </source>
</evidence>
<sequence>MAAPVRKDSLTSRYYCNPGDCPKECCEGASDFVGHASTFSVKQSAPMPTWLWLVLAQCLRVPLPEKKGCRFLPFIGLLLQALTVLSCIGLCVLHAGYEVRRIMVSDGEQKTLYRCASIFVMISWALFGLYARRLARRLFSHPSFIKDIRMHSKTLFKMNAAALAITLGALFLAVNAYSARAMIRGEACASIGFPPAICTMHFACRVVYSIFSLLWHGLVCTVLVSVARTHTIGIRRFIKELEADAVHYETANARQCSGPPITAEDICEESDWIEDNLSPSDSYIVDDCYKERPQIRLRSCGEESQNISVLSGSYDCDLTRSANLSVNTSQPARTLSIAEILHAYWKVSCRLRLTGRALQRWVGSLIGVVVFWCSTQLVSWLNHSPSAWEVLQFVCPLALLLVIASSIAEVNLEGSRMLKVSLFSYSLD</sequence>
<dbReference type="PANTHER" id="PTHR35555">
    <property type="entry name" value="ENDONUCLEASE-REVERSE TRANSCRIPTASE"/>
    <property type="match status" value="1"/>
</dbReference>
<gene>
    <name evidence="2" type="ORF">HPB48_005299</name>
</gene>
<feature type="transmembrane region" description="Helical" evidence="1">
    <location>
        <begin position="156"/>
        <end position="177"/>
    </location>
</feature>
<name>A0A9J6G6J6_HAELO</name>
<keyword evidence="1" id="KW-0812">Transmembrane</keyword>
<accession>A0A9J6G6J6</accession>
<dbReference type="EMBL" id="JABSTR010000006">
    <property type="protein sequence ID" value="KAH9374030.1"/>
    <property type="molecule type" value="Genomic_DNA"/>
</dbReference>
<reference evidence="2 3" key="1">
    <citation type="journal article" date="2020" name="Cell">
        <title>Large-Scale Comparative Analyses of Tick Genomes Elucidate Their Genetic Diversity and Vector Capacities.</title>
        <authorList>
            <consortium name="Tick Genome and Microbiome Consortium (TIGMIC)"/>
            <person name="Jia N."/>
            <person name="Wang J."/>
            <person name="Shi W."/>
            <person name="Du L."/>
            <person name="Sun Y."/>
            <person name="Zhan W."/>
            <person name="Jiang J.F."/>
            <person name="Wang Q."/>
            <person name="Zhang B."/>
            <person name="Ji P."/>
            <person name="Bell-Sakyi L."/>
            <person name="Cui X.M."/>
            <person name="Yuan T.T."/>
            <person name="Jiang B.G."/>
            <person name="Yang W.F."/>
            <person name="Lam T.T."/>
            <person name="Chang Q.C."/>
            <person name="Ding S.J."/>
            <person name="Wang X.J."/>
            <person name="Zhu J.G."/>
            <person name="Ruan X.D."/>
            <person name="Zhao L."/>
            <person name="Wei J.T."/>
            <person name="Ye R.Z."/>
            <person name="Que T.C."/>
            <person name="Du C.H."/>
            <person name="Zhou Y.H."/>
            <person name="Cheng J.X."/>
            <person name="Dai P.F."/>
            <person name="Guo W.B."/>
            <person name="Han X.H."/>
            <person name="Huang E.J."/>
            <person name="Li L.F."/>
            <person name="Wei W."/>
            <person name="Gao Y.C."/>
            <person name="Liu J.Z."/>
            <person name="Shao H.Z."/>
            <person name="Wang X."/>
            <person name="Wang C.C."/>
            <person name="Yang T.C."/>
            <person name="Huo Q.B."/>
            <person name="Li W."/>
            <person name="Chen H.Y."/>
            <person name="Chen S.E."/>
            <person name="Zhou L.G."/>
            <person name="Ni X.B."/>
            <person name="Tian J.H."/>
            <person name="Sheng Y."/>
            <person name="Liu T."/>
            <person name="Pan Y.S."/>
            <person name="Xia L.Y."/>
            <person name="Li J."/>
            <person name="Zhao F."/>
            <person name="Cao W.C."/>
        </authorList>
    </citation>
    <scope>NUCLEOTIDE SEQUENCE [LARGE SCALE GENOMIC DNA]</scope>
    <source>
        <strain evidence="2">HaeL-2018</strain>
    </source>
</reference>
<comment type="caution">
    <text evidence="2">The sequence shown here is derived from an EMBL/GenBank/DDBJ whole genome shotgun (WGS) entry which is preliminary data.</text>
</comment>
<keyword evidence="1" id="KW-0472">Membrane</keyword>
<feature type="transmembrane region" description="Helical" evidence="1">
    <location>
        <begin position="206"/>
        <end position="227"/>
    </location>
</feature>
<dbReference type="PANTHER" id="PTHR35555:SF3">
    <property type="entry name" value="ENDONUCLEASE-REVERSE TRANSCRIPTASE"/>
    <property type="match status" value="1"/>
</dbReference>
<dbReference type="OMA" id="CCEVRAI"/>
<feature type="transmembrane region" description="Helical" evidence="1">
    <location>
        <begin position="116"/>
        <end position="135"/>
    </location>
</feature>
<proteinExistence type="predicted"/>
<dbReference type="Proteomes" id="UP000821853">
    <property type="component" value="Chromosome 4"/>
</dbReference>
<protein>
    <submittedName>
        <fullName evidence="2">Uncharacterized protein</fullName>
    </submittedName>
</protein>